<organism evidence="2 3">
    <name type="scientific">Geranomyces variabilis</name>
    <dbReference type="NCBI Taxonomy" id="109894"/>
    <lineage>
        <taxon>Eukaryota</taxon>
        <taxon>Fungi</taxon>
        <taxon>Fungi incertae sedis</taxon>
        <taxon>Chytridiomycota</taxon>
        <taxon>Chytridiomycota incertae sedis</taxon>
        <taxon>Chytridiomycetes</taxon>
        <taxon>Spizellomycetales</taxon>
        <taxon>Powellomycetaceae</taxon>
        <taxon>Geranomyces</taxon>
    </lineage>
</organism>
<keyword evidence="3" id="KW-1185">Reference proteome</keyword>
<accession>A0AAD5TBN3</accession>
<dbReference type="Proteomes" id="UP001212152">
    <property type="component" value="Unassembled WGS sequence"/>
</dbReference>
<proteinExistence type="predicted"/>
<feature type="region of interest" description="Disordered" evidence="1">
    <location>
        <begin position="1"/>
        <end position="28"/>
    </location>
</feature>
<dbReference type="EMBL" id="JADGJQ010000111">
    <property type="protein sequence ID" value="KAJ3169075.1"/>
    <property type="molecule type" value="Genomic_DNA"/>
</dbReference>
<sequence length="175" mass="18227">MFTGDKTPNRPAADGKWVPNDIRDPLGDKPEEFEQLGGLQDAMNAWEDDVSIKIVDDSHAIEHLNSVEGYNPAAAKLNGKGYGNAGLRTRPVTYTAPNASTGPEALTPGQDLASFAADTKDAGSGACRDRPNNATPIESMVSALNSAHSVLAIQCLPSCAIGKSGEAAKSAYLSA</sequence>
<reference evidence="2" key="1">
    <citation type="submission" date="2020-05" db="EMBL/GenBank/DDBJ databases">
        <title>Phylogenomic resolution of chytrid fungi.</title>
        <authorList>
            <person name="Stajich J.E."/>
            <person name="Amses K."/>
            <person name="Simmons R."/>
            <person name="Seto K."/>
            <person name="Myers J."/>
            <person name="Bonds A."/>
            <person name="Quandt C.A."/>
            <person name="Barry K."/>
            <person name="Liu P."/>
            <person name="Grigoriev I."/>
            <person name="Longcore J.E."/>
            <person name="James T.Y."/>
        </authorList>
    </citation>
    <scope>NUCLEOTIDE SEQUENCE</scope>
    <source>
        <strain evidence="2">JEL0379</strain>
    </source>
</reference>
<protein>
    <submittedName>
        <fullName evidence="2">Uncharacterized protein</fullName>
    </submittedName>
</protein>
<dbReference type="AlphaFoldDB" id="A0AAD5TBN3"/>
<comment type="caution">
    <text evidence="2">The sequence shown here is derived from an EMBL/GenBank/DDBJ whole genome shotgun (WGS) entry which is preliminary data.</text>
</comment>
<evidence type="ECO:0000313" key="3">
    <source>
        <dbReference type="Proteomes" id="UP001212152"/>
    </source>
</evidence>
<name>A0AAD5TBN3_9FUNG</name>
<evidence type="ECO:0000256" key="1">
    <source>
        <dbReference type="SAM" id="MobiDB-lite"/>
    </source>
</evidence>
<gene>
    <name evidence="2" type="ORF">HDU87_000860</name>
</gene>
<evidence type="ECO:0000313" key="2">
    <source>
        <dbReference type="EMBL" id="KAJ3169075.1"/>
    </source>
</evidence>